<gene>
    <name evidence="1" type="ORF">Cni_G04855</name>
</gene>
<protein>
    <submittedName>
        <fullName evidence="1">Uncharacterized protein</fullName>
    </submittedName>
</protein>
<dbReference type="Proteomes" id="UP001327560">
    <property type="component" value="Chromosome 2"/>
</dbReference>
<sequence>MQCVLLHNVQLGLQPRPPNQCRFIGLRSACRPCDFTWIQALGLMYDNHAFTVEATRAARWDAAVDHLSFTFDGEPFKLAEGHLAVWRSPYGKVAVERTRSRNSVILSRWRWR</sequence>
<keyword evidence="2" id="KW-1185">Reference proteome</keyword>
<dbReference type="EMBL" id="CP136891">
    <property type="protein sequence ID" value="WOK96148.1"/>
    <property type="molecule type" value="Genomic_DNA"/>
</dbReference>
<accession>A0AAQ3JVJ2</accession>
<reference evidence="1 2" key="1">
    <citation type="submission" date="2023-10" db="EMBL/GenBank/DDBJ databases">
        <title>Chromosome-scale genome assembly provides insights into flower coloration mechanisms of Canna indica.</title>
        <authorList>
            <person name="Li C."/>
        </authorList>
    </citation>
    <scope>NUCLEOTIDE SEQUENCE [LARGE SCALE GENOMIC DNA]</scope>
    <source>
        <tissue evidence="1">Flower</tissue>
    </source>
</reference>
<proteinExistence type="predicted"/>
<evidence type="ECO:0000313" key="2">
    <source>
        <dbReference type="Proteomes" id="UP001327560"/>
    </source>
</evidence>
<evidence type="ECO:0000313" key="1">
    <source>
        <dbReference type="EMBL" id="WOK96148.1"/>
    </source>
</evidence>
<name>A0AAQ3JVJ2_9LILI</name>
<dbReference type="AlphaFoldDB" id="A0AAQ3JVJ2"/>
<dbReference type="PANTHER" id="PTHR31656">
    <property type="entry name" value="ROOT CAP DOMAIN-CONTAINING PROTEIN"/>
    <property type="match status" value="1"/>
</dbReference>
<organism evidence="1 2">
    <name type="scientific">Canna indica</name>
    <name type="common">Indian-shot</name>
    <dbReference type="NCBI Taxonomy" id="4628"/>
    <lineage>
        <taxon>Eukaryota</taxon>
        <taxon>Viridiplantae</taxon>
        <taxon>Streptophyta</taxon>
        <taxon>Embryophyta</taxon>
        <taxon>Tracheophyta</taxon>
        <taxon>Spermatophyta</taxon>
        <taxon>Magnoliopsida</taxon>
        <taxon>Liliopsida</taxon>
        <taxon>Zingiberales</taxon>
        <taxon>Cannaceae</taxon>
        <taxon>Canna</taxon>
    </lineage>
</organism>